<protein>
    <submittedName>
        <fullName evidence="2">Lysylphosphatidylglycerol synthase TM region</fullName>
    </submittedName>
</protein>
<organism evidence="2 3">
    <name type="scientific">Flavobacterium terrigena</name>
    <dbReference type="NCBI Taxonomy" id="402734"/>
    <lineage>
        <taxon>Bacteria</taxon>
        <taxon>Pseudomonadati</taxon>
        <taxon>Bacteroidota</taxon>
        <taxon>Flavobacteriia</taxon>
        <taxon>Flavobacteriales</taxon>
        <taxon>Flavobacteriaceae</taxon>
        <taxon>Flavobacterium</taxon>
    </lineage>
</organism>
<feature type="transmembrane region" description="Helical" evidence="1">
    <location>
        <begin position="128"/>
        <end position="152"/>
    </location>
</feature>
<dbReference type="EMBL" id="FNYA01000008">
    <property type="protein sequence ID" value="SEJ26382.1"/>
    <property type="molecule type" value="Genomic_DNA"/>
</dbReference>
<feature type="transmembrane region" description="Helical" evidence="1">
    <location>
        <begin position="52"/>
        <end position="72"/>
    </location>
</feature>
<dbReference type="AlphaFoldDB" id="A0A1H6XNA6"/>
<feature type="transmembrane region" description="Helical" evidence="1">
    <location>
        <begin position="220"/>
        <end position="247"/>
    </location>
</feature>
<keyword evidence="1" id="KW-0812">Transmembrane</keyword>
<sequence length="317" mass="36586">MFLCKMISNKTKQYLTLIIKLVIVFGAFYFIYDKLAHDDKLSWKQFSGILQHKFTISWILFMLCFSVLNRFLEILKWKNLVLVIEKISLYTATKQVLAGVTAGLFTPNGIGEYAGKALYFPKKETKRVLFLNLICNGIQMVLTIVFGLIGLLYLGYTMYFFILIGIGLLVLTFLFLTKNANIKGYSIALFLEKIAEIPKKIHQKNILLAIARYLTFSHQYYFLFLLFGVEIDYFTLMATITAVYFIASSLPSFQFLDFVVKGGVAIWFFEKLNIDEYIVLFISTFMWLLNVVLPVLIGSYFVLIYKTQDIATKKPSH</sequence>
<feature type="transmembrane region" description="Helical" evidence="1">
    <location>
        <begin position="14"/>
        <end position="32"/>
    </location>
</feature>
<name>A0A1H6XNA6_9FLAO</name>
<evidence type="ECO:0000313" key="2">
    <source>
        <dbReference type="EMBL" id="SEJ26382.1"/>
    </source>
</evidence>
<keyword evidence="1" id="KW-0472">Membrane</keyword>
<feature type="transmembrane region" description="Helical" evidence="1">
    <location>
        <begin position="158"/>
        <end position="176"/>
    </location>
</feature>
<gene>
    <name evidence="2" type="ORF">SAMN05660918_2793</name>
</gene>
<evidence type="ECO:0000256" key="1">
    <source>
        <dbReference type="SAM" id="Phobius"/>
    </source>
</evidence>
<evidence type="ECO:0000313" key="3">
    <source>
        <dbReference type="Proteomes" id="UP000199702"/>
    </source>
</evidence>
<dbReference type="STRING" id="402734.SAMN05660918_2793"/>
<feature type="transmembrane region" description="Helical" evidence="1">
    <location>
        <begin position="277"/>
        <end position="305"/>
    </location>
</feature>
<keyword evidence="3" id="KW-1185">Reference proteome</keyword>
<dbReference type="Proteomes" id="UP000199702">
    <property type="component" value="Unassembled WGS sequence"/>
</dbReference>
<proteinExistence type="predicted"/>
<keyword evidence="1" id="KW-1133">Transmembrane helix</keyword>
<accession>A0A1H6XNA6</accession>
<reference evidence="3" key="1">
    <citation type="submission" date="2016-10" db="EMBL/GenBank/DDBJ databases">
        <authorList>
            <person name="Varghese N."/>
            <person name="Submissions S."/>
        </authorList>
    </citation>
    <scope>NUCLEOTIDE SEQUENCE [LARGE SCALE GENOMIC DNA]</scope>
    <source>
        <strain evidence="3">DSM 17934</strain>
    </source>
</reference>